<feature type="region of interest" description="Disordered" evidence="6">
    <location>
        <begin position="1"/>
        <end position="118"/>
    </location>
</feature>
<proteinExistence type="predicted"/>
<dbReference type="EMBL" id="JAVHNR010000002">
    <property type="protein sequence ID" value="KAK6351811.1"/>
    <property type="molecule type" value="Genomic_DNA"/>
</dbReference>
<keyword evidence="10" id="KW-1185">Reference proteome</keyword>
<dbReference type="InterPro" id="IPR020846">
    <property type="entry name" value="MFS_dom"/>
</dbReference>
<feature type="transmembrane region" description="Helical" evidence="7">
    <location>
        <begin position="275"/>
        <end position="296"/>
    </location>
</feature>
<dbReference type="FunFam" id="1.20.1250.20:FF:000011">
    <property type="entry name" value="MFS multidrug transporter, putative"/>
    <property type="match status" value="1"/>
</dbReference>
<organism evidence="9 10">
    <name type="scientific">Orbilia javanica</name>
    <dbReference type="NCBI Taxonomy" id="47235"/>
    <lineage>
        <taxon>Eukaryota</taxon>
        <taxon>Fungi</taxon>
        <taxon>Dikarya</taxon>
        <taxon>Ascomycota</taxon>
        <taxon>Pezizomycotina</taxon>
        <taxon>Orbiliomycetes</taxon>
        <taxon>Orbiliales</taxon>
        <taxon>Orbiliaceae</taxon>
        <taxon>Orbilia</taxon>
    </lineage>
</organism>
<evidence type="ECO:0000256" key="1">
    <source>
        <dbReference type="ARBA" id="ARBA00004141"/>
    </source>
</evidence>
<feature type="transmembrane region" description="Helical" evidence="7">
    <location>
        <begin position="188"/>
        <end position="207"/>
    </location>
</feature>
<evidence type="ECO:0000256" key="6">
    <source>
        <dbReference type="SAM" id="MobiDB-lite"/>
    </source>
</evidence>
<feature type="transmembrane region" description="Helical" evidence="7">
    <location>
        <begin position="381"/>
        <end position="400"/>
    </location>
</feature>
<dbReference type="Gene3D" id="1.20.1250.20">
    <property type="entry name" value="MFS general substrate transporter like domains"/>
    <property type="match status" value="1"/>
</dbReference>
<accession>A0AAN8N714</accession>
<evidence type="ECO:0000256" key="2">
    <source>
        <dbReference type="ARBA" id="ARBA00022448"/>
    </source>
</evidence>
<feature type="transmembrane region" description="Helical" evidence="7">
    <location>
        <begin position="518"/>
        <end position="542"/>
    </location>
</feature>
<comment type="subcellular location">
    <subcellularLocation>
        <location evidence="1">Membrane</location>
        <topology evidence="1">Multi-pass membrane protein</topology>
    </subcellularLocation>
</comment>
<feature type="transmembrane region" description="Helical" evidence="7">
    <location>
        <begin position="460"/>
        <end position="479"/>
    </location>
</feature>
<feature type="transmembrane region" description="Helical" evidence="7">
    <location>
        <begin position="308"/>
        <end position="335"/>
    </location>
</feature>
<evidence type="ECO:0000259" key="8">
    <source>
        <dbReference type="PROSITE" id="PS50850"/>
    </source>
</evidence>
<feature type="transmembrane region" description="Helical" evidence="7">
    <location>
        <begin position="485"/>
        <end position="506"/>
    </location>
</feature>
<feature type="transmembrane region" description="Helical" evidence="7">
    <location>
        <begin position="148"/>
        <end position="168"/>
    </location>
</feature>
<evidence type="ECO:0000256" key="3">
    <source>
        <dbReference type="ARBA" id="ARBA00022692"/>
    </source>
</evidence>
<evidence type="ECO:0000256" key="7">
    <source>
        <dbReference type="SAM" id="Phobius"/>
    </source>
</evidence>
<dbReference type="PROSITE" id="PS50850">
    <property type="entry name" value="MFS"/>
    <property type="match status" value="1"/>
</dbReference>
<keyword evidence="3 7" id="KW-0812">Transmembrane</keyword>
<protein>
    <recommendedName>
        <fullName evidence="8">Major facilitator superfamily (MFS) profile domain-containing protein</fullName>
    </recommendedName>
</protein>
<dbReference type="PANTHER" id="PTHR23502:SF31">
    <property type="entry name" value="POLYAMINE TRANSPORTER 1"/>
    <property type="match status" value="1"/>
</dbReference>
<gene>
    <name evidence="9" type="ORF">TWF718_004956</name>
</gene>
<feature type="transmembrane region" description="Helical" evidence="7">
    <location>
        <begin position="239"/>
        <end position="263"/>
    </location>
</feature>
<evidence type="ECO:0000313" key="9">
    <source>
        <dbReference type="EMBL" id="KAK6351811.1"/>
    </source>
</evidence>
<dbReference type="PANTHER" id="PTHR23502">
    <property type="entry name" value="MAJOR FACILITATOR SUPERFAMILY"/>
    <property type="match status" value="1"/>
</dbReference>
<dbReference type="Pfam" id="PF07690">
    <property type="entry name" value="MFS_1"/>
    <property type="match status" value="1"/>
</dbReference>
<evidence type="ECO:0000256" key="5">
    <source>
        <dbReference type="ARBA" id="ARBA00023136"/>
    </source>
</evidence>
<dbReference type="SUPFAM" id="SSF103473">
    <property type="entry name" value="MFS general substrate transporter"/>
    <property type="match status" value="1"/>
</dbReference>
<evidence type="ECO:0000256" key="4">
    <source>
        <dbReference type="ARBA" id="ARBA00022989"/>
    </source>
</evidence>
<feature type="transmembrane region" description="Helical" evidence="7">
    <location>
        <begin position="420"/>
        <end position="439"/>
    </location>
</feature>
<reference evidence="9 10" key="1">
    <citation type="submission" date="2019-10" db="EMBL/GenBank/DDBJ databases">
        <authorList>
            <person name="Palmer J.M."/>
        </authorList>
    </citation>
    <scope>NUCLEOTIDE SEQUENCE [LARGE SCALE GENOMIC DNA]</scope>
    <source>
        <strain evidence="9 10">TWF718</strain>
    </source>
</reference>
<keyword evidence="2" id="KW-0813">Transport</keyword>
<keyword evidence="4 7" id="KW-1133">Transmembrane helix</keyword>
<dbReference type="GO" id="GO:0005886">
    <property type="term" value="C:plasma membrane"/>
    <property type="evidence" value="ECO:0007669"/>
    <property type="project" value="TreeGrafter"/>
</dbReference>
<dbReference type="CDD" id="cd17323">
    <property type="entry name" value="MFS_Tpo1_MDR_like"/>
    <property type="match status" value="1"/>
</dbReference>
<feature type="compositionally biased region" description="Basic and acidic residues" evidence="6">
    <location>
        <begin position="60"/>
        <end position="76"/>
    </location>
</feature>
<comment type="caution">
    <text evidence="9">The sequence shown here is derived from an EMBL/GenBank/DDBJ whole genome shotgun (WGS) entry which is preliminary data.</text>
</comment>
<evidence type="ECO:0000313" key="10">
    <source>
        <dbReference type="Proteomes" id="UP001313282"/>
    </source>
</evidence>
<feature type="compositionally biased region" description="Basic and acidic residues" evidence="6">
    <location>
        <begin position="7"/>
        <end position="42"/>
    </location>
</feature>
<dbReference type="GO" id="GO:0022857">
    <property type="term" value="F:transmembrane transporter activity"/>
    <property type="evidence" value="ECO:0007669"/>
    <property type="project" value="InterPro"/>
</dbReference>
<dbReference type="AlphaFoldDB" id="A0AAN8N714"/>
<name>A0AAN8N714_9PEZI</name>
<feature type="transmembrane region" description="Helical" evidence="7">
    <location>
        <begin position="214"/>
        <end position="233"/>
    </location>
</feature>
<feature type="compositionally biased region" description="Polar residues" evidence="6">
    <location>
        <begin position="79"/>
        <end position="90"/>
    </location>
</feature>
<sequence>MNEVDLELAKSGEDARRHYTRSSTEERRLELEASALHKKETDYSNSLDESTGPGVSRVPTARDHHEEDGMEAERVRTLISRTRTAQSVHANTIGADASRPRSRKEKLPPFGSGKDYPPDLPDKEKYVVEFEGFDDPMHPQNWTTKKKFALSALLASTCAFCVWGSSIFSPAIPAVAREFGVSNEVGTLGVSLYVLGFATGPLIWAPLSELYGRRLPLIIGNLGFAIFQLGVAGGKDLQTIIICRFFGGLFAACPLAVVGGAFADIWDNAHRGYAINVFALTVSVPALLAPIAGSFITNSHLGWRWTEWITAIIGFVLLGLNVLFLEETYAPIVLVEKARTLRRLTKNWGIHAKQEQIEVDFKELIEKNLSRPLKLLFTEPIVFFVSLYVAFIYGMLYLMLTAYPIVFIQYHHIMGGKSSLPFIGLIIGQLTGGMIVFLWEPYYLKALKANRGIPIPEKRLPPAMLGGFLFPIGIFWFAWTGNYPHIHWIVPTVSGIFTGAGIFLIFLQCLNYIIDAYLMFAASAIAANTFLRSIFGAVFPLFATYMFNSLKVNWAGTLLALVSVVLLPCPFIFYKYGKRLRQKSKYAPTFGDN</sequence>
<dbReference type="InterPro" id="IPR036259">
    <property type="entry name" value="MFS_trans_sf"/>
</dbReference>
<dbReference type="InterPro" id="IPR011701">
    <property type="entry name" value="MFS"/>
</dbReference>
<dbReference type="Proteomes" id="UP001313282">
    <property type="component" value="Unassembled WGS sequence"/>
</dbReference>
<feature type="domain" description="Major facilitator superfamily (MFS) profile" evidence="8">
    <location>
        <begin position="150"/>
        <end position="580"/>
    </location>
</feature>
<keyword evidence="5 7" id="KW-0472">Membrane</keyword>
<feature type="transmembrane region" description="Helical" evidence="7">
    <location>
        <begin position="554"/>
        <end position="574"/>
    </location>
</feature>